<dbReference type="Gene3D" id="1.10.1510.10">
    <property type="entry name" value="Uncharacterised protein YqeY/AIM41 PF09424, N-terminal domain"/>
    <property type="match status" value="1"/>
</dbReference>
<dbReference type="AlphaFoldDB" id="A0A1F7X7G9"/>
<sequence length="147" mass="16430">MISETIQKQIHQAMKAKASLRLETLKMLSTALTNAEIAKKRVKLTEEEEIKVVKSEAKKRKDAIELYKKGEALDKAKKEELELKILEEYLPEEMAESELEKIVTETIQETGTNSIADMGKVMGAVMAKVAGKADGGRVSEIVKKKLR</sequence>
<gene>
    <name evidence="1" type="ORF">A2Z22_04115</name>
</gene>
<accession>A0A1F7X7G9</accession>
<proteinExistence type="predicted"/>
<dbReference type="PANTHER" id="PTHR28055">
    <property type="entry name" value="ALTERED INHERITANCE OF MITOCHONDRIA PROTEIN 41, MITOCHONDRIAL"/>
    <property type="match status" value="1"/>
</dbReference>
<evidence type="ECO:0000313" key="2">
    <source>
        <dbReference type="Proteomes" id="UP000177053"/>
    </source>
</evidence>
<name>A0A1F7X7G9_9BACT</name>
<dbReference type="InterPro" id="IPR003789">
    <property type="entry name" value="Asn/Gln_tRNA_amidoTrase-B-like"/>
</dbReference>
<dbReference type="InterPro" id="IPR042184">
    <property type="entry name" value="YqeY/Aim41_N"/>
</dbReference>
<dbReference type="GO" id="GO:0016884">
    <property type="term" value="F:carbon-nitrogen ligase activity, with glutamine as amido-N-donor"/>
    <property type="evidence" value="ECO:0007669"/>
    <property type="project" value="InterPro"/>
</dbReference>
<dbReference type="PANTHER" id="PTHR28055:SF1">
    <property type="entry name" value="ALTERED INHERITANCE OF MITOCHONDRIA PROTEIN 41, MITOCHONDRIAL"/>
    <property type="match status" value="1"/>
</dbReference>
<dbReference type="Proteomes" id="UP000177053">
    <property type="component" value="Unassembled WGS sequence"/>
</dbReference>
<protein>
    <recommendedName>
        <fullName evidence="3">Glutamyl-tRNA amidotransferase</fullName>
    </recommendedName>
</protein>
<dbReference type="Pfam" id="PF09424">
    <property type="entry name" value="YqeY"/>
    <property type="match status" value="1"/>
</dbReference>
<evidence type="ECO:0000313" key="1">
    <source>
        <dbReference type="EMBL" id="OGM11020.1"/>
    </source>
</evidence>
<dbReference type="InterPro" id="IPR023168">
    <property type="entry name" value="GatB_Yqey_C_2"/>
</dbReference>
<evidence type="ECO:0008006" key="3">
    <source>
        <dbReference type="Google" id="ProtNLM"/>
    </source>
</evidence>
<reference evidence="1 2" key="1">
    <citation type="journal article" date="2016" name="Nat. Commun.">
        <title>Thousands of microbial genomes shed light on interconnected biogeochemical processes in an aquifer system.</title>
        <authorList>
            <person name="Anantharaman K."/>
            <person name="Brown C.T."/>
            <person name="Hug L.A."/>
            <person name="Sharon I."/>
            <person name="Castelle C.J."/>
            <person name="Probst A.J."/>
            <person name="Thomas B.C."/>
            <person name="Singh A."/>
            <person name="Wilkins M.J."/>
            <person name="Karaoz U."/>
            <person name="Brodie E.L."/>
            <person name="Williams K.H."/>
            <person name="Hubbard S.S."/>
            <person name="Banfield J.F."/>
        </authorList>
    </citation>
    <scope>NUCLEOTIDE SEQUENCE [LARGE SCALE GENOMIC DNA]</scope>
</reference>
<dbReference type="EMBL" id="MGFS01000027">
    <property type="protein sequence ID" value="OGM11020.1"/>
    <property type="molecule type" value="Genomic_DNA"/>
</dbReference>
<comment type="caution">
    <text evidence="1">The sequence shown here is derived from an EMBL/GenBank/DDBJ whole genome shotgun (WGS) entry which is preliminary data.</text>
</comment>
<organism evidence="1 2">
    <name type="scientific">Candidatus Woesebacteria bacterium RBG_16_34_12</name>
    <dbReference type="NCBI Taxonomy" id="1802480"/>
    <lineage>
        <taxon>Bacteria</taxon>
        <taxon>Candidatus Woeseibacteriota</taxon>
    </lineage>
</organism>
<dbReference type="Gene3D" id="1.10.10.410">
    <property type="match status" value="1"/>
</dbReference>
<dbReference type="SUPFAM" id="SSF89095">
    <property type="entry name" value="GatB/YqeY motif"/>
    <property type="match status" value="1"/>
</dbReference>
<dbReference type="InterPro" id="IPR019004">
    <property type="entry name" value="YqeY/Aim41"/>
</dbReference>